<accession>A0ABS2UV93</accession>
<dbReference type="RefSeq" id="WP_205375098.1">
    <property type="nucleotide sequence ID" value="NZ_JAFEJA010000001.1"/>
</dbReference>
<evidence type="ECO:0000256" key="1">
    <source>
        <dbReference type="SAM" id="MobiDB-lite"/>
    </source>
</evidence>
<comment type="caution">
    <text evidence="2">The sequence shown here is derived from an EMBL/GenBank/DDBJ whole genome shotgun (WGS) entry which is preliminary data.</text>
</comment>
<evidence type="ECO:0000313" key="2">
    <source>
        <dbReference type="EMBL" id="MBM9621208.1"/>
    </source>
</evidence>
<protein>
    <submittedName>
        <fullName evidence="2">Helix-turn-helix domain-containing protein</fullName>
    </submittedName>
</protein>
<gene>
    <name evidence="2" type="ORF">JE024_21175</name>
</gene>
<feature type="compositionally biased region" description="Pro residues" evidence="1">
    <location>
        <begin position="143"/>
        <end position="170"/>
    </location>
</feature>
<proteinExistence type="predicted"/>
<dbReference type="Proteomes" id="UP000664109">
    <property type="component" value="Unassembled WGS sequence"/>
</dbReference>
<feature type="compositionally biased region" description="Pro residues" evidence="1">
    <location>
        <begin position="192"/>
        <end position="208"/>
    </location>
</feature>
<evidence type="ECO:0000313" key="3">
    <source>
        <dbReference type="Proteomes" id="UP000664109"/>
    </source>
</evidence>
<dbReference type="EMBL" id="JAFEJA010000001">
    <property type="protein sequence ID" value="MBM9621208.1"/>
    <property type="molecule type" value="Genomic_DNA"/>
</dbReference>
<feature type="region of interest" description="Disordered" evidence="1">
    <location>
        <begin position="119"/>
        <end position="208"/>
    </location>
</feature>
<name>A0ABS2UV93_9ACTN</name>
<keyword evidence="3" id="KW-1185">Reference proteome</keyword>
<reference evidence="2 3" key="1">
    <citation type="journal article" date="2016" name="Arch. Microbiol.">
        <title>Streptomyces zhihengii sp. nov., isolated from rhizospheric soil of Psammosilene tunicoides.</title>
        <authorList>
            <person name="Huang M.J."/>
            <person name="Fei J.J."/>
            <person name="Salam N."/>
            <person name="Kim C.J."/>
            <person name="Hozzein W.N."/>
            <person name="Xiao M."/>
            <person name="Huang H.Q."/>
            <person name="Li W.J."/>
        </authorList>
    </citation>
    <scope>NUCLEOTIDE SEQUENCE [LARGE SCALE GENOMIC DNA]</scope>
    <source>
        <strain evidence="2 3">YIM T102</strain>
    </source>
</reference>
<organism evidence="2 3">
    <name type="scientific">Streptomyces zhihengii</name>
    <dbReference type="NCBI Taxonomy" id="1818004"/>
    <lineage>
        <taxon>Bacteria</taxon>
        <taxon>Bacillati</taxon>
        <taxon>Actinomycetota</taxon>
        <taxon>Actinomycetes</taxon>
        <taxon>Kitasatosporales</taxon>
        <taxon>Streptomycetaceae</taxon>
        <taxon>Streptomyces</taxon>
    </lineage>
</organism>
<sequence length="334" mass="35848">MDTEQISAPSRAQYRVRRRVTAFGVIHVNAIHTSRFTIVGNHLAQHGALSLTAIGLAVHIQSLPDGAKVGIKVLADRFPESEARIAAALRELEAHSYLARTVERLPGGRVVTRTVSHNHPDAAAGSVPPAPEPPAEPERTPVPAEPPADAPEPPREAAPPPQPAPAPVPRRAPEPEPERAPEREAEPEREPAPAPAPAPLRPPLPQPLAPEIHRTAADLLAGLRRDDPRLILGETDVRRLAPAVAAWLERGITPETVRHTLTGGLPHPVRRPAALLAHRLTVHLPPRLPDLPPPEVVHPMHDCTGTCKRVIRAAEPGPCRDCRLAAEATRAEAA</sequence>
<feature type="compositionally biased region" description="Basic and acidic residues" evidence="1">
    <location>
        <begin position="171"/>
        <end position="191"/>
    </location>
</feature>